<proteinExistence type="predicted"/>
<dbReference type="RefSeq" id="WP_286278755.1">
    <property type="nucleotide sequence ID" value="NZ_AP027731.1"/>
</dbReference>
<keyword evidence="2" id="KW-1185">Reference proteome</keyword>
<evidence type="ECO:0008006" key="3">
    <source>
        <dbReference type="Google" id="ProtNLM"/>
    </source>
</evidence>
<reference evidence="2" key="1">
    <citation type="journal article" date="2019" name="Int. J. Syst. Evol. Microbiol.">
        <title>The Global Catalogue of Microorganisms (GCM) 10K type strain sequencing project: providing services to taxonomists for standard genome sequencing and annotation.</title>
        <authorList>
            <consortium name="The Broad Institute Genomics Platform"/>
            <consortium name="The Broad Institute Genome Sequencing Center for Infectious Disease"/>
            <person name="Wu L."/>
            <person name="Ma J."/>
        </authorList>
    </citation>
    <scope>NUCLEOTIDE SEQUENCE [LARGE SCALE GENOMIC DNA]</scope>
    <source>
        <strain evidence="2">NBRC 108725</strain>
    </source>
</reference>
<organism evidence="1 2">
    <name type="scientific">Naasia aerilata</name>
    <dbReference type="NCBI Taxonomy" id="1162966"/>
    <lineage>
        <taxon>Bacteria</taxon>
        <taxon>Bacillati</taxon>
        <taxon>Actinomycetota</taxon>
        <taxon>Actinomycetes</taxon>
        <taxon>Micrococcales</taxon>
        <taxon>Microbacteriaceae</taxon>
        <taxon>Naasia</taxon>
    </lineage>
</organism>
<evidence type="ECO:0000313" key="2">
    <source>
        <dbReference type="Proteomes" id="UP001321498"/>
    </source>
</evidence>
<gene>
    <name evidence="1" type="ORF">GCM10025866_13440</name>
</gene>
<dbReference type="EMBL" id="AP027731">
    <property type="protein sequence ID" value="BDZ45435.1"/>
    <property type="molecule type" value="Genomic_DNA"/>
</dbReference>
<evidence type="ECO:0000313" key="1">
    <source>
        <dbReference type="EMBL" id="BDZ45435.1"/>
    </source>
</evidence>
<dbReference type="Gene3D" id="3.90.180.10">
    <property type="entry name" value="Medium-chain alcohol dehydrogenases, catalytic domain"/>
    <property type="match status" value="1"/>
</dbReference>
<protein>
    <recommendedName>
        <fullName evidence="3">Oxidoreductase</fullName>
    </recommendedName>
</protein>
<sequence length="76" mass="7914">MLPFILRAVTLAGVNSVDAPADHRRAAWDLLASSLPADAIAAIAPRTVSLRESVAVAKEVLAGTIPGRVVVDVRQS</sequence>
<name>A0ABN6XPD5_9MICO</name>
<dbReference type="Proteomes" id="UP001321498">
    <property type="component" value="Chromosome"/>
</dbReference>
<dbReference type="Gene3D" id="3.40.50.720">
    <property type="entry name" value="NAD(P)-binding Rossmann-like Domain"/>
    <property type="match status" value="1"/>
</dbReference>
<accession>A0ABN6XPD5</accession>